<sequence length="112" mass="12153">MNLLTGLSFVQYWIALVLGLAMLACEVVAFVDCLRHREDAFRAAGKLTKNKWLLITGIALLLGILTVQSPIGFLGIIAIVGSAVYLVDVRPALRQVLGKARESSNQGPYGPW</sequence>
<feature type="transmembrane region" description="Helical" evidence="1">
    <location>
        <begin position="12"/>
        <end position="31"/>
    </location>
</feature>
<organism evidence="2 3">
    <name type="scientific">Allobranchiibius huperziae</name>
    <dbReference type="NCBI Taxonomy" id="1874116"/>
    <lineage>
        <taxon>Bacteria</taxon>
        <taxon>Bacillati</taxon>
        <taxon>Actinomycetota</taxon>
        <taxon>Actinomycetes</taxon>
        <taxon>Micrococcales</taxon>
        <taxon>Dermacoccaceae</taxon>
        <taxon>Allobranchiibius</taxon>
    </lineage>
</organism>
<dbReference type="InterPro" id="IPR019662">
    <property type="entry name" value="DUF2516"/>
</dbReference>
<keyword evidence="2" id="KW-0645">Protease</keyword>
<dbReference type="Pfam" id="PF10724">
    <property type="entry name" value="DUF2516"/>
    <property type="match status" value="1"/>
</dbReference>
<dbReference type="Proteomes" id="UP000571817">
    <property type="component" value="Unassembled WGS sequence"/>
</dbReference>
<keyword evidence="2" id="KW-0378">Hydrolase</keyword>
<reference evidence="2 3" key="1">
    <citation type="submission" date="2020-07" db="EMBL/GenBank/DDBJ databases">
        <title>Sequencing the genomes of 1000 actinobacteria strains.</title>
        <authorList>
            <person name="Klenk H.-P."/>
        </authorList>
    </citation>
    <scope>NUCLEOTIDE SEQUENCE [LARGE SCALE GENOMIC DNA]</scope>
    <source>
        <strain evidence="2 3">DSM 29531</strain>
    </source>
</reference>
<comment type="caution">
    <text evidence="2">The sequence shown here is derived from an EMBL/GenBank/DDBJ whole genome shotgun (WGS) entry which is preliminary data.</text>
</comment>
<keyword evidence="1" id="KW-0472">Membrane</keyword>
<name>A0A853DIW7_9MICO</name>
<accession>A0A853DIW7</accession>
<keyword evidence="3" id="KW-1185">Reference proteome</keyword>
<proteinExistence type="predicted"/>
<keyword evidence="1" id="KW-1133">Transmembrane helix</keyword>
<dbReference type="EMBL" id="JACCFW010000001">
    <property type="protein sequence ID" value="NYJ75909.1"/>
    <property type="molecule type" value="Genomic_DNA"/>
</dbReference>
<keyword evidence="1" id="KW-0812">Transmembrane</keyword>
<evidence type="ECO:0000313" key="3">
    <source>
        <dbReference type="Proteomes" id="UP000571817"/>
    </source>
</evidence>
<dbReference type="AlphaFoldDB" id="A0A853DIW7"/>
<feature type="transmembrane region" description="Helical" evidence="1">
    <location>
        <begin position="52"/>
        <end position="85"/>
    </location>
</feature>
<evidence type="ECO:0000256" key="1">
    <source>
        <dbReference type="SAM" id="Phobius"/>
    </source>
</evidence>
<dbReference type="GO" id="GO:0008233">
    <property type="term" value="F:peptidase activity"/>
    <property type="evidence" value="ECO:0007669"/>
    <property type="project" value="UniProtKB-KW"/>
</dbReference>
<gene>
    <name evidence="2" type="ORF">HNR15_002872</name>
</gene>
<dbReference type="RefSeq" id="WP_179482930.1">
    <property type="nucleotide sequence ID" value="NZ_JACCFW010000001.1"/>
</dbReference>
<protein>
    <submittedName>
        <fullName evidence="2">Membrane protein implicated in regulation of membrane protease activity</fullName>
    </submittedName>
</protein>
<dbReference type="GO" id="GO:0006508">
    <property type="term" value="P:proteolysis"/>
    <property type="evidence" value="ECO:0007669"/>
    <property type="project" value="UniProtKB-KW"/>
</dbReference>
<evidence type="ECO:0000313" key="2">
    <source>
        <dbReference type="EMBL" id="NYJ75909.1"/>
    </source>
</evidence>